<reference evidence="2 3" key="1">
    <citation type="submission" date="2019-03" db="EMBL/GenBank/DDBJ databases">
        <title>Genomic Encyclopedia of Type Strains, Phase IV (KMG-IV): sequencing the most valuable type-strain genomes for metagenomic binning, comparative biology and taxonomic classification.</title>
        <authorList>
            <person name="Goeker M."/>
        </authorList>
    </citation>
    <scope>NUCLEOTIDE SEQUENCE [LARGE SCALE GENOMIC DNA]</scope>
    <source>
        <strain evidence="2 3">DSM 18792</strain>
    </source>
</reference>
<dbReference type="InterPro" id="IPR035386">
    <property type="entry name" value="Arm-DNA-bind_5"/>
</dbReference>
<protein>
    <submittedName>
        <fullName evidence="2">Integrase-like protein</fullName>
    </submittedName>
</protein>
<proteinExistence type="predicted"/>
<dbReference type="RefSeq" id="WP_317128025.1">
    <property type="nucleotide sequence ID" value="NZ_OX156936.1"/>
</dbReference>
<keyword evidence="3" id="KW-1185">Reference proteome</keyword>
<sequence length="71" mass="8130">MTHSLKLLIYIKKSKLDNLGKAPIYVRITIDQQRAELSLCRKIEPSRWSNETGLAKGSSKEVQILTDIYPQ</sequence>
<dbReference type="EMBL" id="SLUP01000009">
    <property type="protein sequence ID" value="TCL63462.1"/>
    <property type="molecule type" value="Genomic_DNA"/>
</dbReference>
<organism evidence="2 3">
    <name type="scientific">Mariniflexile fucanivorans</name>
    <dbReference type="NCBI Taxonomy" id="264023"/>
    <lineage>
        <taxon>Bacteria</taxon>
        <taxon>Pseudomonadati</taxon>
        <taxon>Bacteroidota</taxon>
        <taxon>Flavobacteriia</taxon>
        <taxon>Flavobacteriales</taxon>
        <taxon>Flavobacteriaceae</taxon>
        <taxon>Mariniflexile</taxon>
    </lineage>
</organism>
<name>A0A4R1RD83_9FLAO</name>
<comment type="caution">
    <text evidence="2">The sequence shown here is derived from an EMBL/GenBank/DDBJ whole genome shotgun (WGS) entry which is preliminary data.</text>
</comment>
<feature type="domain" description="Arm DNA-binding" evidence="1">
    <location>
        <begin position="9"/>
        <end position="60"/>
    </location>
</feature>
<evidence type="ECO:0000313" key="2">
    <source>
        <dbReference type="EMBL" id="TCL63462.1"/>
    </source>
</evidence>
<gene>
    <name evidence="2" type="ORF">EV196_10987</name>
</gene>
<dbReference type="Proteomes" id="UP000295455">
    <property type="component" value="Unassembled WGS sequence"/>
</dbReference>
<dbReference type="AlphaFoldDB" id="A0A4R1RD83"/>
<accession>A0A4R1RD83</accession>
<evidence type="ECO:0000313" key="3">
    <source>
        <dbReference type="Proteomes" id="UP000295455"/>
    </source>
</evidence>
<evidence type="ECO:0000259" key="1">
    <source>
        <dbReference type="Pfam" id="PF17293"/>
    </source>
</evidence>
<dbReference type="Pfam" id="PF17293">
    <property type="entry name" value="Arm-DNA-bind_5"/>
    <property type="match status" value="1"/>
</dbReference>